<protein>
    <recommendedName>
        <fullName evidence="7">DUF4870 domain-containing protein</fullName>
    </recommendedName>
</protein>
<feature type="transmembrane region" description="Helical" evidence="5">
    <location>
        <begin position="80"/>
        <end position="104"/>
    </location>
</feature>
<sequence>MTGNETERRGLNVDAALLAYLLPVLGPAYILVLRKDDAFSRYHALQSLSIVAALILAPAVWILFSWLVSLLPFGGVVAAYVFALVVAVYLAVVVAWVVGIVNALRARRSPVPFFGRILRV</sequence>
<accession>A0A6B1D8E7</accession>
<dbReference type="InterPro" id="IPR019109">
    <property type="entry name" value="MamF_MmsF"/>
</dbReference>
<evidence type="ECO:0000256" key="2">
    <source>
        <dbReference type="ARBA" id="ARBA00022692"/>
    </source>
</evidence>
<keyword evidence="4 5" id="KW-0472">Membrane</keyword>
<proteinExistence type="predicted"/>
<comment type="caution">
    <text evidence="6">The sequence shown here is derived from an EMBL/GenBank/DDBJ whole genome shotgun (WGS) entry which is preliminary data.</text>
</comment>
<name>A0A6B1D8E7_9CHLR</name>
<evidence type="ECO:0000256" key="5">
    <source>
        <dbReference type="SAM" id="Phobius"/>
    </source>
</evidence>
<feature type="transmembrane region" description="Helical" evidence="5">
    <location>
        <begin position="15"/>
        <end position="33"/>
    </location>
</feature>
<dbReference type="EMBL" id="VXMH01000055">
    <property type="protein sequence ID" value="MYC95427.1"/>
    <property type="molecule type" value="Genomic_DNA"/>
</dbReference>
<evidence type="ECO:0000256" key="1">
    <source>
        <dbReference type="ARBA" id="ARBA00004141"/>
    </source>
</evidence>
<dbReference type="Pfam" id="PF09685">
    <property type="entry name" value="MamF_MmsF"/>
    <property type="match status" value="1"/>
</dbReference>
<keyword evidence="2 5" id="KW-0812">Transmembrane</keyword>
<evidence type="ECO:0000256" key="4">
    <source>
        <dbReference type="ARBA" id="ARBA00023136"/>
    </source>
</evidence>
<organism evidence="6">
    <name type="scientific">Caldilineaceae bacterium SB0661_bin_32</name>
    <dbReference type="NCBI Taxonomy" id="2605255"/>
    <lineage>
        <taxon>Bacteria</taxon>
        <taxon>Bacillati</taxon>
        <taxon>Chloroflexota</taxon>
        <taxon>Caldilineae</taxon>
        <taxon>Caldilineales</taxon>
        <taxon>Caldilineaceae</taxon>
    </lineage>
</organism>
<evidence type="ECO:0000313" key="6">
    <source>
        <dbReference type="EMBL" id="MYC95427.1"/>
    </source>
</evidence>
<reference evidence="6" key="1">
    <citation type="submission" date="2019-09" db="EMBL/GenBank/DDBJ databases">
        <title>Characterisation of the sponge microbiome using genome-centric metagenomics.</title>
        <authorList>
            <person name="Engelberts J.P."/>
            <person name="Robbins S.J."/>
            <person name="De Goeij J.M."/>
            <person name="Aranda M."/>
            <person name="Bell S.C."/>
            <person name="Webster N.S."/>
        </authorList>
    </citation>
    <scope>NUCLEOTIDE SEQUENCE</scope>
    <source>
        <strain evidence="6">SB0661_bin_32</strain>
    </source>
</reference>
<keyword evidence="3 5" id="KW-1133">Transmembrane helix</keyword>
<feature type="transmembrane region" description="Helical" evidence="5">
    <location>
        <begin position="45"/>
        <end position="68"/>
    </location>
</feature>
<dbReference type="AlphaFoldDB" id="A0A6B1D8E7"/>
<evidence type="ECO:0000256" key="3">
    <source>
        <dbReference type="ARBA" id="ARBA00022989"/>
    </source>
</evidence>
<evidence type="ECO:0008006" key="7">
    <source>
        <dbReference type="Google" id="ProtNLM"/>
    </source>
</evidence>
<comment type="subcellular location">
    <subcellularLocation>
        <location evidence="1">Membrane</location>
        <topology evidence="1">Multi-pass membrane protein</topology>
    </subcellularLocation>
</comment>
<gene>
    <name evidence="6" type="ORF">F4X14_10680</name>
</gene>